<dbReference type="STRING" id="1305737.GCA_000526355_02533"/>
<evidence type="ECO:0000313" key="2">
    <source>
        <dbReference type="EMBL" id="KPQ13440.1"/>
    </source>
</evidence>
<keyword evidence="1" id="KW-0812">Transmembrane</keyword>
<evidence type="ECO:0000256" key="1">
    <source>
        <dbReference type="SAM" id="Phobius"/>
    </source>
</evidence>
<reference evidence="2 3" key="1">
    <citation type="submission" date="2015-09" db="EMBL/GenBank/DDBJ databases">
        <title>Identification and resolution of microdiversity through metagenomic sequencing of parallel consortia.</title>
        <authorList>
            <person name="Nelson W.C."/>
            <person name="Romine M.F."/>
            <person name="Lindemann S.R."/>
        </authorList>
    </citation>
    <scope>NUCLEOTIDE SEQUENCE [LARGE SCALE GENOMIC DNA]</scope>
    <source>
        <strain evidence="2">HL-49</strain>
    </source>
</reference>
<accession>A0A0P8ADH4</accession>
<organism evidence="2 3">
    <name type="scientific">Algoriphagus marincola HL-49</name>
    <dbReference type="NCBI Taxonomy" id="1305737"/>
    <lineage>
        <taxon>Bacteria</taxon>
        <taxon>Pseudomonadati</taxon>
        <taxon>Bacteroidota</taxon>
        <taxon>Cytophagia</taxon>
        <taxon>Cytophagales</taxon>
        <taxon>Cyclobacteriaceae</taxon>
        <taxon>Algoriphagus</taxon>
    </lineage>
</organism>
<dbReference type="PATRIC" id="fig|1305737.6.peg.3266"/>
<dbReference type="EMBL" id="LJXT01000090">
    <property type="protein sequence ID" value="KPQ13440.1"/>
    <property type="molecule type" value="Genomic_DNA"/>
</dbReference>
<evidence type="ECO:0000313" key="3">
    <source>
        <dbReference type="Proteomes" id="UP000050421"/>
    </source>
</evidence>
<dbReference type="AlphaFoldDB" id="A0A0P8ADH4"/>
<dbReference type="Proteomes" id="UP000050421">
    <property type="component" value="Unassembled WGS sequence"/>
</dbReference>
<keyword evidence="1" id="KW-1133">Transmembrane helix</keyword>
<comment type="caution">
    <text evidence="2">The sequence shown here is derived from an EMBL/GenBank/DDBJ whole genome shotgun (WGS) entry which is preliminary data.</text>
</comment>
<sequence>MKKQLLKRPQIITFSIIVLFTLGLPLNISLESPFLEVGSNLFQTSTNAQTISIPGSTTLKCRCRNDDEGNKICGSGNHISLRPQCAEFESGQGICGFYPINC</sequence>
<keyword evidence="1" id="KW-0472">Membrane</keyword>
<proteinExistence type="predicted"/>
<gene>
    <name evidence="2" type="ORF">HLUCCX10_13040</name>
</gene>
<protein>
    <submittedName>
        <fullName evidence="2">Uncharacterized protein</fullName>
    </submittedName>
</protein>
<name>A0A0P8ADH4_9BACT</name>
<feature type="transmembrane region" description="Helical" evidence="1">
    <location>
        <begin position="12"/>
        <end position="30"/>
    </location>
</feature>